<evidence type="ECO:0000256" key="4">
    <source>
        <dbReference type="ARBA" id="ARBA00022692"/>
    </source>
</evidence>
<comment type="caution">
    <text evidence="8">The sequence shown here is derived from an EMBL/GenBank/DDBJ whole genome shotgun (WGS) entry which is preliminary data.</text>
</comment>
<feature type="transmembrane region" description="Helical" evidence="7">
    <location>
        <begin position="363"/>
        <end position="382"/>
    </location>
</feature>
<keyword evidence="3" id="KW-1003">Cell membrane</keyword>
<sequence>MEQESVASVTAEDKAWETHDDNYIPWKKKTTKEKLKTVLVGLAKTILLLICLYLFICSLVLMAEALNVLAGRVAVNIFTSDVFLSNPATGLIIGILVTVIIQSSSTTTSIIIAMVATEVISVAKAIPIVMGANIGTSVTNTAVALTLSMKREQFRKAFAGATVHDCFNILSVAVFLPIEAATGYLEALTKAIISSIGKIEGTGAPRFLRTLTEPIVDHLIHVNRTVQIRSSRGQYLEDDNSLVSIWCERSEEMNKTFIVNTTSSMAVSNNTVTATAVAANFTGQVTTENRTVIVGIRKCDTSDFLFAATGMSEAAVGTILFIISLVVLIGCLLGMVKILTSLLQGAFKQVIRKAVNTNFPKPFGWLSSYVAVLVGGGVTMLIQSSSVVTSTLTPLVGLDVVKLKRMYAVTVGANMGTTTTAVLAALATGSSNALQTAFCHFFFNVSGFIIWYILPFMRKVPLEAATGLGNITAKYRWFSVFYIITLFFIIPAIILGLSFAPLWFLATVLITAAVIIVFIIVINVLQRKRPSLLPAKLRTWDFLPLFLHSFKPMDRFIQRYFGWCRCCRCCYRKEEQLMEGRDNPVYENGDTKV</sequence>
<comment type="similarity">
    <text evidence="2">Belongs to the SLC34A transporter family.</text>
</comment>
<dbReference type="Pfam" id="PF02690">
    <property type="entry name" value="Na_Pi_cotrans"/>
    <property type="match status" value="2"/>
</dbReference>
<evidence type="ECO:0000313" key="8">
    <source>
        <dbReference type="EMBL" id="CAK8696880.1"/>
    </source>
</evidence>
<accession>A0ABP0GZA0</accession>
<feature type="transmembrane region" description="Helical" evidence="7">
    <location>
        <begin position="475"/>
        <end position="497"/>
    </location>
</feature>
<evidence type="ECO:0000256" key="3">
    <source>
        <dbReference type="ARBA" id="ARBA00022475"/>
    </source>
</evidence>
<feature type="transmembrane region" description="Helical" evidence="7">
    <location>
        <begin position="433"/>
        <end position="454"/>
    </location>
</feature>
<dbReference type="PANTHER" id="PTHR10010:SF46">
    <property type="entry name" value="SODIUM-DEPENDENT PHOSPHATE TRANSPORT PROTEIN 2B"/>
    <property type="match status" value="1"/>
</dbReference>
<evidence type="ECO:0000256" key="5">
    <source>
        <dbReference type="ARBA" id="ARBA00022989"/>
    </source>
</evidence>
<keyword evidence="4 7" id="KW-0812">Transmembrane</keyword>
<organism evidence="8 9">
    <name type="scientific">Clavelina lepadiformis</name>
    <name type="common">Light-bulb sea squirt</name>
    <name type="synonym">Ascidia lepadiformis</name>
    <dbReference type="NCBI Taxonomy" id="159417"/>
    <lineage>
        <taxon>Eukaryota</taxon>
        <taxon>Metazoa</taxon>
        <taxon>Chordata</taxon>
        <taxon>Tunicata</taxon>
        <taxon>Ascidiacea</taxon>
        <taxon>Aplousobranchia</taxon>
        <taxon>Clavelinidae</taxon>
        <taxon>Clavelina</taxon>
    </lineage>
</organism>
<reference evidence="8 9" key="1">
    <citation type="submission" date="2024-02" db="EMBL/GenBank/DDBJ databases">
        <authorList>
            <person name="Daric V."/>
            <person name="Darras S."/>
        </authorList>
    </citation>
    <scope>NUCLEOTIDE SEQUENCE [LARGE SCALE GENOMIC DNA]</scope>
</reference>
<evidence type="ECO:0000313" key="9">
    <source>
        <dbReference type="Proteomes" id="UP001642483"/>
    </source>
</evidence>
<protein>
    <submittedName>
        <fullName evidence="8">Uncharacterized protein</fullName>
    </submittedName>
</protein>
<evidence type="ECO:0000256" key="6">
    <source>
        <dbReference type="ARBA" id="ARBA00023136"/>
    </source>
</evidence>
<evidence type="ECO:0000256" key="1">
    <source>
        <dbReference type="ARBA" id="ARBA00004424"/>
    </source>
</evidence>
<dbReference type="InterPro" id="IPR003841">
    <property type="entry name" value="Na/Pi_transpt"/>
</dbReference>
<name>A0ABP0GZA0_CLALP</name>
<comment type="subcellular location">
    <subcellularLocation>
        <location evidence="1">Apical cell membrane</location>
        <topology evidence="1">Multi-pass membrane protein</topology>
    </subcellularLocation>
</comment>
<keyword evidence="6 7" id="KW-0472">Membrane</keyword>
<dbReference type="PANTHER" id="PTHR10010">
    <property type="entry name" value="SOLUTE CARRIER FAMILY 34 SODIUM PHOSPHATE , MEMBER 2-RELATED"/>
    <property type="match status" value="1"/>
</dbReference>
<evidence type="ECO:0000256" key="7">
    <source>
        <dbReference type="SAM" id="Phobius"/>
    </source>
</evidence>
<keyword evidence="9" id="KW-1185">Reference proteome</keyword>
<dbReference type="Proteomes" id="UP001642483">
    <property type="component" value="Unassembled WGS sequence"/>
</dbReference>
<proteinExistence type="inferred from homology"/>
<keyword evidence="5 7" id="KW-1133">Transmembrane helix</keyword>
<dbReference type="EMBL" id="CAWYQH010000163">
    <property type="protein sequence ID" value="CAK8696880.1"/>
    <property type="molecule type" value="Genomic_DNA"/>
</dbReference>
<feature type="transmembrane region" description="Helical" evidence="7">
    <location>
        <begin position="37"/>
        <end position="62"/>
    </location>
</feature>
<feature type="transmembrane region" description="Helical" evidence="7">
    <location>
        <begin position="503"/>
        <end position="525"/>
    </location>
</feature>
<feature type="transmembrane region" description="Helical" evidence="7">
    <location>
        <begin position="407"/>
        <end position="427"/>
    </location>
</feature>
<gene>
    <name evidence="8" type="ORF">CVLEPA_LOCUS30190</name>
</gene>
<feature type="transmembrane region" description="Helical" evidence="7">
    <location>
        <begin position="319"/>
        <end position="343"/>
    </location>
</feature>
<feature type="transmembrane region" description="Helical" evidence="7">
    <location>
        <begin position="82"/>
        <end position="101"/>
    </location>
</feature>
<dbReference type="NCBIfam" id="TIGR01013">
    <property type="entry name" value="2a58"/>
    <property type="match status" value="1"/>
</dbReference>
<evidence type="ECO:0000256" key="2">
    <source>
        <dbReference type="ARBA" id="ARBA00005808"/>
    </source>
</evidence>